<proteinExistence type="predicted"/>
<name>A0A167XB27_9HYPO</name>
<evidence type="ECO:0000259" key="3">
    <source>
        <dbReference type="Pfam" id="PF00775"/>
    </source>
</evidence>
<dbReference type="GO" id="GO:0016702">
    <property type="term" value="F:oxidoreductase activity, acting on single donors with incorporation of molecular oxygen, incorporation of two atoms of oxygen"/>
    <property type="evidence" value="ECO:0007669"/>
    <property type="project" value="InterPro"/>
</dbReference>
<dbReference type="CDD" id="cd03457">
    <property type="entry name" value="intradiol_dioxygenase_like"/>
    <property type="match status" value="1"/>
</dbReference>
<comment type="caution">
    <text evidence="4">The sequence shown here is derived from an EMBL/GenBank/DDBJ whole genome shotgun (WGS) entry which is preliminary data.</text>
</comment>
<feature type="compositionally biased region" description="Basic and acidic residues" evidence="1">
    <location>
        <begin position="407"/>
        <end position="416"/>
    </location>
</feature>
<dbReference type="Proteomes" id="UP000076874">
    <property type="component" value="Unassembled WGS sequence"/>
</dbReference>
<dbReference type="PANTHER" id="PTHR34315:SF2">
    <property type="entry name" value="ANCHORED DIOXYGENASE, PUTATIVE (AFU_ORTHOLOGUE AFUA_3G01800)-RELATED"/>
    <property type="match status" value="1"/>
</dbReference>
<evidence type="ECO:0000313" key="5">
    <source>
        <dbReference type="Proteomes" id="UP000076874"/>
    </source>
</evidence>
<keyword evidence="4" id="KW-0223">Dioxygenase</keyword>
<sequence length="416" mass="44778">MKPFITASIVVLSLLGGALTHPGEHHDEEFVKRGIAARELAGAHAHQVVNKCAGTAVHSTLQARAAARRALTAQLLREERDIVHKSLKSKRQENAINKWMGECHDQTSVYHGTLNASSTETAIFTSNATHALTPESIVGPYFVAGELVRKNITEGQAGVPVHLDMQFLDINTCQPIPNMLIDVWHANATGVYSGVVGSGGLNTTFLRGFQVTDHDGVVEFDTLYPGHYFGRTQHIHVMSRLGGKILANGTYTGGTVNHIGQLYFDQELSGVIEAMEPYASNWLPVTYNSDDFLTAQAASDDYDPFPDYVMLSEDANDGLLMWITIGINTTADYDNQAWAAATWRKGGGVAAPMPTFPFPLNGTLNGTTNGTFPPMPMGGPGFPGGFPGMPTASAKGSKPTPKPWGACEKKQRLGTK</sequence>
<evidence type="ECO:0000256" key="1">
    <source>
        <dbReference type="SAM" id="MobiDB-lite"/>
    </source>
</evidence>
<dbReference type="InterPro" id="IPR015889">
    <property type="entry name" value="Intradiol_dOase_core"/>
</dbReference>
<dbReference type="Pfam" id="PF00775">
    <property type="entry name" value="Dioxygenase_C"/>
    <property type="match status" value="1"/>
</dbReference>
<dbReference type="Gene3D" id="2.60.130.10">
    <property type="entry name" value="Aromatic compound dioxygenase"/>
    <property type="match status" value="1"/>
</dbReference>
<feature type="signal peptide" evidence="2">
    <location>
        <begin position="1"/>
        <end position="20"/>
    </location>
</feature>
<evidence type="ECO:0000256" key="2">
    <source>
        <dbReference type="SAM" id="SignalP"/>
    </source>
</evidence>
<feature type="chain" id="PRO_5007894318" evidence="2">
    <location>
        <begin position="21"/>
        <end position="416"/>
    </location>
</feature>
<gene>
    <name evidence="4" type="ORF">SPI_03395</name>
</gene>
<keyword evidence="5" id="KW-1185">Reference proteome</keyword>
<protein>
    <submittedName>
        <fullName evidence="4">Intradiol ring-cleavage dioxygenase, core</fullName>
    </submittedName>
</protein>
<dbReference type="EMBL" id="AZHD01000004">
    <property type="protein sequence ID" value="OAA64748.1"/>
    <property type="molecule type" value="Genomic_DNA"/>
</dbReference>
<evidence type="ECO:0000313" key="4">
    <source>
        <dbReference type="EMBL" id="OAA64748.1"/>
    </source>
</evidence>
<keyword evidence="4" id="KW-0560">Oxidoreductase</keyword>
<dbReference type="STRING" id="1081102.A0A167XB27"/>
<feature type="region of interest" description="Disordered" evidence="1">
    <location>
        <begin position="387"/>
        <end position="416"/>
    </location>
</feature>
<dbReference type="InterPro" id="IPR000627">
    <property type="entry name" value="Intradiol_dOase_C"/>
</dbReference>
<reference evidence="4 5" key="1">
    <citation type="journal article" date="2016" name="Genome Biol. Evol.">
        <title>Divergent and convergent evolution of fungal pathogenicity.</title>
        <authorList>
            <person name="Shang Y."/>
            <person name="Xiao G."/>
            <person name="Zheng P."/>
            <person name="Cen K."/>
            <person name="Zhan S."/>
            <person name="Wang C."/>
        </authorList>
    </citation>
    <scope>NUCLEOTIDE SEQUENCE [LARGE SCALE GENOMIC DNA]</scope>
    <source>
        <strain evidence="4 5">RCEF 264</strain>
    </source>
</reference>
<dbReference type="GO" id="GO:0008199">
    <property type="term" value="F:ferric iron binding"/>
    <property type="evidence" value="ECO:0007669"/>
    <property type="project" value="InterPro"/>
</dbReference>
<dbReference type="OrthoDB" id="121380at2759"/>
<feature type="domain" description="Intradiol ring-cleavage dioxygenases" evidence="3">
    <location>
        <begin position="147"/>
        <end position="233"/>
    </location>
</feature>
<keyword evidence="2" id="KW-0732">Signal</keyword>
<accession>A0A167XB27</accession>
<dbReference type="SUPFAM" id="SSF49482">
    <property type="entry name" value="Aromatic compound dioxygenase"/>
    <property type="match status" value="1"/>
</dbReference>
<dbReference type="AlphaFoldDB" id="A0A167XB27"/>
<dbReference type="PANTHER" id="PTHR34315">
    <property type="match status" value="1"/>
</dbReference>
<organism evidence="4 5">
    <name type="scientific">Niveomyces insectorum RCEF 264</name>
    <dbReference type="NCBI Taxonomy" id="1081102"/>
    <lineage>
        <taxon>Eukaryota</taxon>
        <taxon>Fungi</taxon>
        <taxon>Dikarya</taxon>
        <taxon>Ascomycota</taxon>
        <taxon>Pezizomycotina</taxon>
        <taxon>Sordariomycetes</taxon>
        <taxon>Hypocreomycetidae</taxon>
        <taxon>Hypocreales</taxon>
        <taxon>Cordycipitaceae</taxon>
        <taxon>Niveomyces</taxon>
    </lineage>
</organism>